<evidence type="ECO:0000256" key="4">
    <source>
        <dbReference type="ARBA" id="ARBA00022801"/>
    </source>
</evidence>
<dbReference type="EMBL" id="BAAAHP010000034">
    <property type="protein sequence ID" value="GAA0927228.1"/>
    <property type="molecule type" value="Genomic_DNA"/>
</dbReference>
<dbReference type="SUPFAM" id="SSF53187">
    <property type="entry name" value="Zn-dependent exopeptidases"/>
    <property type="match status" value="1"/>
</dbReference>
<dbReference type="Gene3D" id="3.40.630.10">
    <property type="entry name" value="Zn peptidases"/>
    <property type="match status" value="1"/>
</dbReference>
<feature type="domain" description="Peptidase M20 dimerisation" evidence="6">
    <location>
        <begin position="170"/>
        <end position="270"/>
    </location>
</feature>
<dbReference type="Pfam" id="PF01546">
    <property type="entry name" value="Peptidase_M20"/>
    <property type="match status" value="1"/>
</dbReference>
<keyword evidence="3" id="KW-0479">Metal-binding</keyword>
<dbReference type="PANTHER" id="PTHR43808">
    <property type="entry name" value="ACETYLORNITHINE DEACETYLASE"/>
    <property type="match status" value="1"/>
</dbReference>
<dbReference type="InterPro" id="IPR002933">
    <property type="entry name" value="Peptidase_M20"/>
</dbReference>
<evidence type="ECO:0000256" key="2">
    <source>
        <dbReference type="ARBA" id="ARBA00006247"/>
    </source>
</evidence>
<sequence>MTGAVDLLADLIRFRTVGGGEGAAARHCAALAERAGLTTRLLAWEPGREQLVARTAGGDGPPLTFTGHLDTVPVQPDDWSVDPWAAERDGDKVVGRGASDMKSGVAAALVATVEHLARPHTCRGVQLVLTAGEETGCTGLVGLDVPGRDAIARGGPLVVAEPTANALVLGHKGAHWMRLRATGRAAHGSAPELGDNAVVRLARAAVALHDHTGWPRDERFGPVTANVGVLRGGVAPNVVPDAAELMLDIRTVPGVDPGELRTQVAQLAGDVVDVADHVVLPPVDTRSDEPFVATVRSALQAAGVPDDVAPPARFFTDASALAPLLDDGSGPVPAVVLGPGEPAQCHVVDEYCLAGRVEQAVVIYRELLERWCSPA</sequence>
<proteinExistence type="inferred from homology"/>
<dbReference type="Gene3D" id="3.30.70.360">
    <property type="match status" value="1"/>
</dbReference>
<keyword evidence="8" id="KW-1185">Reference proteome</keyword>
<evidence type="ECO:0000256" key="5">
    <source>
        <dbReference type="ARBA" id="ARBA00022833"/>
    </source>
</evidence>
<comment type="caution">
    <text evidence="7">The sequence shown here is derived from an EMBL/GenBank/DDBJ whole genome shotgun (WGS) entry which is preliminary data.</text>
</comment>
<organism evidence="7 8">
    <name type="scientific">Pseudonocardia zijingensis</name>
    <dbReference type="NCBI Taxonomy" id="153376"/>
    <lineage>
        <taxon>Bacteria</taxon>
        <taxon>Bacillati</taxon>
        <taxon>Actinomycetota</taxon>
        <taxon>Actinomycetes</taxon>
        <taxon>Pseudonocardiales</taxon>
        <taxon>Pseudonocardiaceae</taxon>
        <taxon>Pseudonocardia</taxon>
    </lineage>
</organism>
<accession>A0ABP3ZU65</accession>
<keyword evidence="4" id="KW-0378">Hydrolase</keyword>
<dbReference type="InterPro" id="IPR001261">
    <property type="entry name" value="ArgE/DapE_CS"/>
</dbReference>
<evidence type="ECO:0000313" key="8">
    <source>
        <dbReference type="Proteomes" id="UP001499967"/>
    </source>
</evidence>
<evidence type="ECO:0000313" key="7">
    <source>
        <dbReference type="EMBL" id="GAA0927228.1"/>
    </source>
</evidence>
<evidence type="ECO:0000256" key="3">
    <source>
        <dbReference type="ARBA" id="ARBA00022723"/>
    </source>
</evidence>
<dbReference type="PANTHER" id="PTHR43808:SF8">
    <property type="entry name" value="PEPTIDASE M20 DIMERISATION DOMAIN-CONTAINING PROTEIN"/>
    <property type="match status" value="1"/>
</dbReference>
<reference evidence="8" key="1">
    <citation type="journal article" date="2019" name="Int. J. Syst. Evol. Microbiol.">
        <title>The Global Catalogue of Microorganisms (GCM) 10K type strain sequencing project: providing services to taxonomists for standard genome sequencing and annotation.</title>
        <authorList>
            <consortium name="The Broad Institute Genomics Platform"/>
            <consortium name="The Broad Institute Genome Sequencing Center for Infectious Disease"/>
            <person name="Wu L."/>
            <person name="Ma J."/>
        </authorList>
    </citation>
    <scope>NUCLEOTIDE SEQUENCE [LARGE SCALE GENOMIC DNA]</scope>
    <source>
        <strain evidence="8">JCM 11117</strain>
    </source>
</reference>
<evidence type="ECO:0000256" key="1">
    <source>
        <dbReference type="ARBA" id="ARBA00001947"/>
    </source>
</evidence>
<dbReference type="SUPFAM" id="SSF55031">
    <property type="entry name" value="Bacterial exopeptidase dimerisation domain"/>
    <property type="match status" value="1"/>
</dbReference>
<dbReference type="PROSITE" id="PS00759">
    <property type="entry name" value="ARGE_DAPE_CPG2_2"/>
    <property type="match status" value="1"/>
</dbReference>
<comment type="similarity">
    <text evidence="2">Belongs to the peptidase M20A family.</text>
</comment>
<dbReference type="InterPro" id="IPR036264">
    <property type="entry name" value="Bact_exopeptidase_dim_dom"/>
</dbReference>
<dbReference type="InterPro" id="IPR050072">
    <property type="entry name" value="Peptidase_M20A"/>
</dbReference>
<comment type="cofactor">
    <cofactor evidence="1">
        <name>Zn(2+)</name>
        <dbReference type="ChEBI" id="CHEBI:29105"/>
    </cofactor>
</comment>
<protein>
    <submittedName>
        <fullName evidence="7">M20 family metallopeptidase</fullName>
    </submittedName>
</protein>
<name>A0ABP3ZU65_9PSEU</name>
<keyword evidence="5" id="KW-0862">Zinc</keyword>
<dbReference type="Proteomes" id="UP001499967">
    <property type="component" value="Unassembled WGS sequence"/>
</dbReference>
<evidence type="ECO:0000259" key="6">
    <source>
        <dbReference type="Pfam" id="PF07687"/>
    </source>
</evidence>
<dbReference type="Pfam" id="PF07687">
    <property type="entry name" value="M20_dimer"/>
    <property type="match status" value="1"/>
</dbReference>
<dbReference type="InterPro" id="IPR011650">
    <property type="entry name" value="Peptidase_M20_dimer"/>
</dbReference>
<gene>
    <name evidence="7" type="ORF">GCM10009559_12920</name>
</gene>
<dbReference type="RefSeq" id="WP_343939960.1">
    <property type="nucleotide sequence ID" value="NZ_BAAAHP010000034.1"/>
</dbReference>